<feature type="transmembrane region" description="Helical" evidence="8">
    <location>
        <begin position="194"/>
        <end position="215"/>
    </location>
</feature>
<sequence length="523" mass="55836">MNVDVRQETAAQPKGQPAGLWVLIFTETWERWSHYGMRAILILYLTAPAALGGLGLDKQRAAGIFGGYLLAIYLFALSGGQIADRFLGAKRTIVLGGLLIAAGQILLQVRTLNGLVASLVLIAIGTCLLKPNVSASVGRLFTKEDPRRDGAFTYEYMGINLGAMLAPIFCGYMAEQPTFIAFLKRLGLSSPSGWAWAFGLSGFGMLAGLIVFALFRHHIVDVNLPEGQKEVAPRGTGFLFILVPVLLAAAWMVIGGGIWPVQLVGGAAASIGIMAIVGWLLKRGHIQGRATASGPAGDPAAEPTLGPEDMRRLGVVGLMLCFSMTFWAVFQQAGSSLNLFAKEYTQRVIFGFEVPAAWFQSVNALGIILLGSVFAWLWTRRAGKWPSSPVKFALALMFAALGFYLLVPASLIAQGTPGQVTRVSMGWLAGVYTFHTIGELCLSPVGLSYVSKLAPKHMSSQLMGAWFFATGLGSYLAGKAAGLMGQIPLWQLFGACATVALVASLLLWIVVSPIIRRLMGGHS</sequence>
<evidence type="ECO:0000256" key="7">
    <source>
        <dbReference type="ARBA" id="ARBA00023136"/>
    </source>
</evidence>
<dbReference type="KEGG" id="msea:METESE_18930"/>
<dbReference type="InterPro" id="IPR036259">
    <property type="entry name" value="MFS_trans_sf"/>
</dbReference>
<gene>
    <name evidence="9" type="ORF">METESE_18930</name>
</gene>
<keyword evidence="4 8" id="KW-0812">Transmembrane</keyword>
<dbReference type="Proteomes" id="UP001228113">
    <property type="component" value="Chromosome"/>
</dbReference>
<feature type="transmembrane region" description="Helical" evidence="8">
    <location>
        <begin position="425"/>
        <end position="450"/>
    </location>
</feature>
<evidence type="ECO:0000313" key="10">
    <source>
        <dbReference type="Proteomes" id="UP001228113"/>
    </source>
</evidence>
<dbReference type="SUPFAM" id="SSF103473">
    <property type="entry name" value="MFS general substrate transporter"/>
    <property type="match status" value="1"/>
</dbReference>
<dbReference type="InterPro" id="IPR000109">
    <property type="entry name" value="POT_fam"/>
</dbReference>
<dbReference type="GO" id="GO:1904680">
    <property type="term" value="F:peptide transmembrane transporter activity"/>
    <property type="evidence" value="ECO:0007669"/>
    <property type="project" value="InterPro"/>
</dbReference>
<comment type="subcellular location">
    <subcellularLocation>
        <location evidence="1">Cell membrane</location>
        <topology evidence="1">Multi-pass membrane protein</topology>
    </subcellularLocation>
</comment>
<feature type="transmembrane region" description="Helical" evidence="8">
    <location>
        <begin position="390"/>
        <end position="413"/>
    </location>
</feature>
<dbReference type="GO" id="GO:0015833">
    <property type="term" value="P:peptide transport"/>
    <property type="evidence" value="ECO:0007669"/>
    <property type="project" value="UniProtKB-KW"/>
</dbReference>
<dbReference type="RefSeq" id="WP_279341850.1">
    <property type="nucleotide sequence ID" value="NZ_AP027081.1"/>
</dbReference>
<keyword evidence="10" id="KW-1185">Reference proteome</keyword>
<feature type="transmembrane region" description="Helical" evidence="8">
    <location>
        <begin position="260"/>
        <end position="281"/>
    </location>
</feature>
<evidence type="ECO:0000256" key="1">
    <source>
        <dbReference type="ARBA" id="ARBA00004651"/>
    </source>
</evidence>
<dbReference type="Pfam" id="PF00854">
    <property type="entry name" value="PTR2"/>
    <property type="match status" value="1"/>
</dbReference>
<reference evidence="9" key="1">
    <citation type="journal article" date="2023" name="Int. J. Syst. Evol. Microbiol.">
        <title>Mesoterricola silvestris gen. nov., sp. nov., Mesoterricola sediminis sp. nov., Geothrix oryzae sp. nov., Geothrix edaphica sp. nov., Geothrix rubra sp. nov., and Geothrix limicola sp. nov., six novel members of Acidobacteriota isolated from soils.</title>
        <authorList>
            <person name="Itoh H."/>
            <person name="Sugisawa Y."/>
            <person name="Mise K."/>
            <person name="Xu Z."/>
            <person name="Kuniyasu M."/>
            <person name="Ushijima N."/>
            <person name="Kawano K."/>
            <person name="Kobayashi E."/>
            <person name="Shiratori Y."/>
            <person name="Masuda Y."/>
            <person name="Senoo K."/>
        </authorList>
    </citation>
    <scope>NUCLEOTIDE SEQUENCE</scope>
    <source>
        <strain evidence="9">W786</strain>
    </source>
</reference>
<keyword evidence="7 8" id="KW-0472">Membrane</keyword>
<dbReference type="Gene3D" id="1.20.1250.20">
    <property type="entry name" value="MFS general substrate transporter like domains"/>
    <property type="match status" value="1"/>
</dbReference>
<evidence type="ECO:0000256" key="4">
    <source>
        <dbReference type="ARBA" id="ARBA00022692"/>
    </source>
</evidence>
<keyword evidence="3" id="KW-1003">Cell membrane</keyword>
<dbReference type="NCBIfam" id="TIGR00924">
    <property type="entry name" value="yjdL_sub1_fam"/>
    <property type="match status" value="1"/>
</dbReference>
<protein>
    <submittedName>
        <fullName evidence="9">MFS transporter</fullName>
    </submittedName>
</protein>
<dbReference type="GO" id="GO:0005886">
    <property type="term" value="C:plasma membrane"/>
    <property type="evidence" value="ECO:0007669"/>
    <property type="project" value="UniProtKB-SubCell"/>
</dbReference>
<evidence type="ECO:0000256" key="2">
    <source>
        <dbReference type="ARBA" id="ARBA00022448"/>
    </source>
</evidence>
<name>A0AA48GYV4_9BACT</name>
<keyword evidence="6 8" id="KW-1133">Transmembrane helix</keyword>
<feature type="transmembrane region" description="Helical" evidence="8">
    <location>
        <begin position="462"/>
        <end position="478"/>
    </location>
</feature>
<feature type="transmembrane region" description="Helical" evidence="8">
    <location>
        <begin position="92"/>
        <end position="109"/>
    </location>
</feature>
<feature type="transmembrane region" description="Helical" evidence="8">
    <location>
        <begin position="154"/>
        <end position="174"/>
    </location>
</feature>
<dbReference type="PANTHER" id="PTHR23517:SF15">
    <property type="entry name" value="PROTON-DEPENDENT OLIGOPEPTIDE FAMILY TRANSPORT PROTEIN"/>
    <property type="match status" value="1"/>
</dbReference>
<accession>A0AA48GYV4</accession>
<dbReference type="EMBL" id="AP027081">
    <property type="protein sequence ID" value="BDU76935.1"/>
    <property type="molecule type" value="Genomic_DNA"/>
</dbReference>
<feature type="transmembrane region" description="Helical" evidence="8">
    <location>
        <begin position="62"/>
        <end position="80"/>
    </location>
</feature>
<feature type="transmembrane region" description="Helical" evidence="8">
    <location>
        <begin position="357"/>
        <end position="378"/>
    </location>
</feature>
<dbReference type="InterPro" id="IPR050171">
    <property type="entry name" value="MFS_Transporters"/>
</dbReference>
<keyword evidence="2" id="KW-0813">Transport</keyword>
<feature type="transmembrane region" description="Helical" evidence="8">
    <location>
        <begin position="236"/>
        <end position="254"/>
    </location>
</feature>
<dbReference type="AlphaFoldDB" id="A0AA48GYV4"/>
<keyword evidence="5" id="KW-0653">Protein transport</keyword>
<feature type="transmembrane region" description="Helical" evidence="8">
    <location>
        <begin position="490"/>
        <end position="511"/>
    </location>
</feature>
<evidence type="ECO:0000256" key="8">
    <source>
        <dbReference type="SAM" id="Phobius"/>
    </source>
</evidence>
<keyword evidence="5" id="KW-0571">Peptide transport</keyword>
<feature type="transmembrane region" description="Helical" evidence="8">
    <location>
        <begin position="39"/>
        <end position="56"/>
    </location>
</feature>
<evidence type="ECO:0000256" key="5">
    <source>
        <dbReference type="ARBA" id="ARBA00022856"/>
    </source>
</evidence>
<organism evidence="9 10">
    <name type="scientific">Mesoterricola sediminis</name>
    <dbReference type="NCBI Taxonomy" id="2927980"/>
    <lineage>
        <taxon>Bacteria</taxon>
        <taxon>Pseudomonadati</taxon>
        <taxon>Acidobacteriota</taxon>
        <taxon>Holophagae</taxon>
        <taxon>Holophagales</taxon>
        <taxon>Holophagaceae</taxon>
        <taxon>Mesoterricola</taxon>
    </lineage>
</organism>
<evidence type="ECO:0000256" key="6">
    <source>
        <dbReference type="ARBA" id="ARBA00022989"/>
    </source>
</evidence>
<evidence type="ECO:0000256" key="3">
    <source>
        <dbReference type="ARBA" id="ARBA00022475"/>
    </source>
</evidence>
<proteinExistence type="predicted"/>
<feature type="transmembrane region" description="Helical" evidence="8">
    <location>
        <begin position="313"/>
        <end position="330"/>
    </location>
</feature>
<dbReference type="CDD" id="cd17346">
    <property type="entry name" value="MFS_DtpA_like"/>
    <property type="match status" value="1"/>
</dbReference>
<evidence type="ECO:0000313" key="9">
    <source>
        <dbReference type="EMBL" id="BDU76935.1"/>
    </source>
</evidence>
<dbReference type="PANTHER" id="PTHR23517">
    <property type="entry name" value="RESISTANCE PROTEIN MDTM, PUTATIVE-RELATED-RELATED"/>
    <property type="match status" value="1"/>
</dbReference>
<feature type="transmembrane region" description="Helical" evidence="8">
    <location>
        <begin position="115"/>
        <end position="133"/>
    </location>
</feature>
<dbReference type="InterPro" id="IPR005279">
    <property type="entry name" value="Dipep/tripep_permease"/>
</dbReference>